<dbReference type="InterPro" id="IPR036366">
    <property type="entry name" value="PGBDSf"/>
</dbReference>
<dbReference type="GO" id="GO:0009253">
    <property type="term" value="P:peptidoglycan catabolic process"/>
    <property type="evidence" value="ECO:0007669"/>
    <property type="project" value="InterPro"/>
</dbReference>
<dbReference type="PANTHER" id="PTHR38107:SF3">
    <property type="entry name" value="LYSOZYME RRRD-RELATED"/>
    <property type="match status" value="1"/>
</dbReference>
<protein>
    <recommendedName>
        <fullName evidence="7">Lysozyme</fullName>
        <ecNumber evidence="7">3.2.1.17</ecNumber>
    </recommendedName>
</protein>
<dbReference type="Proteomes" id="UP000250163">
    <property type="component" value="Chromosome MORIYA"/>
</dbReference>
<gene>
    <name evidence="8" type="ORF">MORIYA_0044</name>
</gene>
<evidence type="ECO:0000256" key="5">
    <source>
        <dbReference type="ARBA" id="ARBA00023200"/>
    </source>
</evidence>
<name>A0A330LJD1_9GAMM</name>
<proteinExistence type="inferred from homology"/>
<dbReference type="KEGG" id="mya:MORIYA_0044"/>
<dbReference type="InterPro" id="IPR002196">
    <property type="entry name" value="Glyco_hydro_24"/>
</dbReference>
<dbReference type="RefSeq" id="WP_197713336.1">
    <property type="nucleotide sequence ID" value="NZ_LS483250.1"/>
</dbReference>
<evidence type="ECO:0000256" key="6">
    <source>
        <dbReference type="ARBA" id="ARBA00023295"/>
    </source>
</evidence>
<dbReference type="Pfam" id="PF00959">
    <property type="entry name" value="Phage_lysozyme"/>
    <property type="match status" value="1"/>
</dbReference>
<dbReference type="GO" id="GO:0031640">
    <property type="term" value="P:killing of cells of another organism"/>
    <property type="evidence" value="ECO:0007669"/>
    <property type="project" value="UniProtKB-KW"/>
</dbReference>
<dbReference type="AlphaFoldDB" id="A0A330LJD1"/>
<organism evidence="8 9">
    <name type="scientific">Moritella yayanosii</name>
    <dbReference type="NCBI Taxonomy" id="69539"/>
    <lineage>
        <taxon>Bacteria</taxon>
        <taxon>Pseudomonadati</taxon>
        <taxon>Pseudomonadota</taxon>
        <taxon>Gammaproteobacteria</taxon>
        <taxon>Alteromonadales</taxon>
        <taxon>Moritellaceae</taxon>
        <taxon>Moritella</taxon>
    </lineage>
</organism>
<keyword evidence="6 7" id="KW-0326">Glycosidase</keyword>
<evidence type="ECO:0000256" key="4">
    <source>
        <dbReference type="ARBA" id="ARBA00022801"/>
    </source>
</evidence>
<evidence type="ECO:0000256" key="1">
    <source>
        <dbReference type="ARBA" id="ARBA00000632"/>
    </source>
</evidence>
<keyword evidence="9" id="KW-1185">Reference proteome</keyword>
<dbReference type="GO" id="GO:0003796">
    <property type="term" value="F:lysozyme activity"/>
    <property type="evidence" value="ECO:0007669"/>
    <property type="project" value="UniProtKB-EC"/>
</dbReference>
<dbReference type="EC" id="3.2.1.17" evidence="7"/>
<keyword evidence="5" id="KW-1035">Host cytoplasm</keyword>
<evidence type="ECO:0000256" key="3">
    <source>
        <dbReference type="ARBA" id="ARBA00022638"/>
    </source>
</evidence>
<dbReference type="HAMAP" id="MF_04110">
    <property type="entry name" value="ENDOLYSIN_T4"/>
    <property type="match status" value="1"/>
</dbReference>
<dbReference type="InterPro" id="IPR051018">
    <property type="entry name" value="Bacteriophage_GH24"/>
</dbReference>
<dbReference type="PANTHER" id="PTHR38107">
    <property type="match status" value="1"/>
</dbReference>
<evidence type="ECO:0000313" key="8">
    <source>
        <dbReference type="EMBL" id="SQD76522.1"/>
    </source>
</evidence>
<accession>A0A330LJD1</accession>
<dbReference type="CDD" id="cd00737">
    <property type="entry name" value="lyz_endolysin_autolysin"/>
    <property type="match status" value="1"/>
</dbReference>
<dbReference type="InterPro" id="IPR023347">
    <property type="entry name" value="Lysozyme_dom_sf"/>
</dbReference>
<keyword evidence="2 7" id="KW-0929">Antimicrobial</keyword>
<dbReference type="InterPro" id="IPR023346">
    <property type="entry name" value="Lysozyme-like_dom_sf"/>
</dbReference>
<dbReference type="GO" id="GO:0042742">
    <property type="term" value="P:defense response to bacterium"/>
    <property type="evidence" value="ECO:0007669"/>
    <property type="project" value="UniProtKB-KW"/>
</dbReference>
<dbReference type="GO" id="GO:0016998">
    <property type="term" value="P:cell wall macromolecule catabolic process"/>
    <property type="evidence" value="ECO:0007669"/>
    <property type="project" value="InterPro"/>
</dbReference>
<comment type="catalytic activity">
    <reaction evidence="1 7">
        <text>Hydrolysis of (1-&gt;4)-beta-linkages between N-acetylmuramic acid and N-acetyl-D-glucosamine residues in a peptidoglycan and between N-acetyl-D-glucosamine residues in chitodextrins.</text>
        <dbReference type="EC" id="3.2.1.17"/>
    </reaction>
</comment>
<evidence type="ECO:0000256" key="7">
    <source>
        <dbReference type="RuleBase" id="RU003788"/>
    </source>
</evidence>
<dbReference type="EMBL" id="LS483250">
    <property type="protein sequence ID" value="SQD76522.1"/>
    <property type="molecule type" value="Genomic_DNA"/>
</dbReference>
<comment type="similarity">
    <text evidence="7">Belongs to the glycosyl hydrolase 24 family.</text>
</comment>
<dbReference type="SUPFAM" id="SSF53955">
    <property type="entry name" value="Lysozyme-like"/>
    <property type="match status" value="1"/>
</dbReference>
<sequence>MKKIIASVGNKGKNNLLDVKVVQGLLNQHKLVGFPIILKIDGKSGPNTVKRIEAFQKNVLKMIRPDGLVDANGKTFKHLVAIKVGTKSSISMFFGQKGINLLKSIEELATSPYDDQTGKDITVWIEGATIGYGHLIAKSDWSKYKDGLTETEALSLFKGDLSPFVNTIKNKVKVSVTQNEFDAMVILAFNIGQTGFSSSSVLKMVNDPLTTTSYTTLEKAWKAWDKSQGKVSRGLTNRRQAEWNIYNKGVYAKW</sequence>
<keyword evidence="3 7" id="KW-0081">Bacteriolytic enzyme</keyword>
<dbReference type="InterPro" id="IPR033907">
    <property type="entry name" value="Endolysin_autolysin"/>
</dbReference>
<keyword evidence="4 7" id="KW-0378">Hydrolase</keyword>
<evidence type="ECO:0000313" key="9">
    <source>
        <dbReference type="Proteomes" id="UP000250163"/>
    </source>
</evidence>
<dbReference type="InterPro" id="IPR034690">
    <property type="entry name" value="Endolysin_T4_type"/>
</dbReference>
<dbReference type="Gene3D" id="1.10.101.10">
    <property type="entry name" value="PGBD-like superfamily/PGBD"/>
    <property type="match status" value="1"/>
</dbReference>
<reference evidence="9" key="1">
    <citation type="submission" date="2018-05" db="EMBL/GenBank/DDBJ databases">
        <authorList>
            <person name="Cea G.-C."/>
            <person name="William W."/>
        </authorList>
    </citation>
    <scope>NUCLEOTIDE SEQUENCE [LARGE SCALE GENOMIC DNA]</scope>
    <source>
        <strain evidence="9">DB21MT 5</strain>
    </source>
</reference>
<dbReference type="Gene3D" id="1.10.530.40">
    <property type="match status" value="1"/>
</dbReference>
<evidence type="ECO:0000256" key="2">
    <source>
        <dbReference type="ARBA" id="ARBA00022529"/>
    </source>
</evidence>